<evidence type="ECO:0000313" key="1">
    <source>
        <dbReference type="EMBL" id="PXF49884.1"/>
    </source>
</evidence>
<reference evidence="1 2" key="1">
    <citation type="journal article" date="2018" name="Mol. Biol. Evol.">
        <title>Analysis of the draft genome of the red seaweed Gracilariopsis chorda provides insights into genome size evolution in Rhodophyta.</title>
        <authorList>
            <person name="Lee J."/>
            <person name="Yang E.C."/>
            <person name="Graf L."/>
            <person name="Yang J.H."/>
            <person name="Qiu H."/>
            <person name="Zel Zion U."/>
            <person name="Chan C.X."/>
            <person name="Stephens T.G."/>
            <person name="Weber A.P.M."/>
            <person name="Boo G.H."/>
            <person name="Boo S.M."/>
            <person name="Kim K.M."/>
            <person name="Shin Y."/>
            <person name="Jung M."/>
            <person name="Lee S.J."/>
            <person name="Yim H.S."/>
            <person name="Lee J.H."/>
            <person name="Bhattacharya D."/>
            <person name="Yoon H.S."/>
        </authorList>
    </citation>
    <scope>NUCLEOTIDE SEQUENCE [LARGE SCALE GENOMIC DNA]</scope>
    <source>
        <strain evidence="1 2">SKKU-2015</strain>
        <tissue evidence="1">Whole body</tissue>
    </source>
</reference>
<dbReference type="EMBL" id="NBIV01000001">
    <property type="protein sequence ID" value="PXF49884.1"/>
    <property type="molecule type" value="Genomic_DNA"/>
</dbReference>
<proteinExistence type="predicted"/>
<accession>A0A2V3J684</accession>
<keyword evidence="2" id="KW-1185">Reference proteome</keyword>
<protein>
    <submittedName>
        <fullName evidence="1">Uncharacterized protein</fullName>
    </submittedName>
</protein>
<dbReference type="AlphaFoldDB" id="A0A2V3J684"/>
<name>A0A2V3J684_9FLOR</name>
<comment type="caution">
    <text evidence="1">The sequence shown here is derived from an EMBL/GenBank/DDBJ whole genome shotgun (WGS) entry which is preliminary data.</text>
</comment>
<evidence type="ECO:0000313" key="2">
    <source>
        <dbReference type="Proteomes" id="UP000247409"/>
    </source>
</evidence>
<dbReference type="Proteomes" id="UP000247409">
    <property type="component" value="Unassembled WGS sequence"/>
</dbReference>
<gene>
    <name evidence="1" type="ORF">BWQ96_00044</name>
</gene>
<sequence>MDRCHVTLFLAAAQRSTATGVYDVRSKRNCWIVSEPTGGDYYLVHRSTADFQGCMNASTRKMRASLCCCFRRSAFAGCIIYGYEYKHERLRGWETFLRIVATQAVLFTSEALLALLGALDEDKWFKIRRKSISR</sequence>
<organism evidence="1 2">
    <name type="scientific">Gracilariopsis chorda</name>
    <dbReference type="NCBI Taxonomy" id="448386"/>
    <lineage>
        <taxon>Eukaryota</taxon>
        <taxon>Rhodophyta</taxon>
        <taxon>Florideophyceae</taxon>
        <taxon>Rhodymeniophycidae</taxon>
        <taxon>Gracilariales</taxon>
        <taxon>Gracilariaceae</taxon>
        <taxon>Gracilariopsis</taxon>
    </lineage>
</organism>